<protein>
    <submittedName>
        <fullName evidence="1">Uncharacterized protein</fullName>
    </submittedName>
</protein>
<organism evidence="1 2">
    <name type="scientific">Nothophoma quercina</name>
    <dbReference type="NCBI Taxonomy" id="749835"/>
    <lineage>
        <taxon>Eukaryota</taxon>
        <taxon>Fungi</taxon>
        <taxon>Dikarya</taxon>
        <taxon>Ascomycota</taxon>
        <taxon>Pezizomycotina</taxon>
        <taxon>Dothideomycetes</taxon>
        <taxon>Pleosporomycetidae</taxon>
        <taxon>Pleosporales</taxon>
        <taxon>Pleosporineae</taxon>
        <taxon>Didymellaceae</taxon>
        <taxon>Nothophoma</taxon>
    </lineage>
</organism>
<accession>A0ABR3RGD0</accession>
<dbReference type="Proteomes" id="UP001521222">
    <property type="component" value="Unassembled WGS sequence"/>
</dbReference>
<evidence type="ECO:0000313" key="1">
    <source>
        <dbReference type="EMBL" id="KAL1603422.1"/>
    </source>
</evidence>
<gene>
    <name evidence="1" type="ORF">SLS59_004519</name>
</gene>
<name>A0ABR3RGD0_9PLEO</name>
<proteinExistence type="predicted"/>
<keyword evidence="2" id="KW-1185">Reference proteome</keyword>
<comment type="caution">
    <text evidence="1">The sequence shown here is derived from an EMBL/GenBank/DDBJ whole genome shotgun (WGS) entry which is preliminary data.</text>
</comment>
<sequence>MDRQRRVLELLIYSKMLEELRNDTEKILQTVKRVSLRSNKHRNPNEDRNPFSAAIEEANRLHGLGSEDDFATIAAGWRRYNQILGVIEDYLTDNIE</sequence>
<evidence type="ECO:0000313" key="2">
    <source>
        <dbReference type="Proteomes" id="UP001521222"/>
    </source>
</evidence>
<reference evidence="1 2" key="1">
    <citation type="submission" date="2024-02" db="EMBL/GenBank/DDBJ databases">
        <title>De novo assembly and annotation of 12 fungi associated with fruit tree decline syndrome in Ontario, Canada.</title>
        <authorList>
            <person name="Sulman M."/>
            <person name="Ellouze W."/>
            <person name="Ilyukhin E."/>
        </authorList>
    </citation>
    <scope>NUCLEOTIDE SEQUENCE [LARGE SCALE GENOMIC DNA]</scope>
    <source>
        <strain evidence="1 2">M97-236</strain>
    </source>
</reference>
<dbReference type="EMBL" id="JAKIXB020000012">
    <property type="protein sequence ID" value="KAL1603422.1"/>
    <property type="molecule type" value="Genomic_DNA"/>
</dbReference>